<dbReference type="AlphaFoldDB" id="A0A1W2FHI6"/>
<organism evidence="2 3">
    <name type="scientific">Lentzea albidocapillata</name>
    <dbReference type="NCBI Taxonomy" id="40571"/>
    <lineage>
        <taxon>Bacteria</taxon>
        <taxon>Bacillati</taxon>
        <taxon>Actinomycetota</taxon>
        <taxon>Actinomycetes</taxon>
        <taxon>Pseudonocardiales</taxon>
        <taxon>Pseudonocardiaceae</taxon>
        <taxon>Lentzea</taxon>
    </lineage>
</organism>
<dbReference type="OrthoDB" id="3672921at2"/>
<evidence type="ECO:0000313" key="2">
    <source>
        <dbReference type="EMBL" id="SMD21397.1"/>
    </source>
</evidence>
<dbReference type="eggNOG" id="COG1396">
    <property type="taxonomic scope" value="Bacteria"/>
</dbReference>
<dbReference type="Proteomes" id="UP000192840">
    <property type="component" value="Unassembled WGS sequence"/>
</dbReference>
<dbReference type="InterPro" id="IPR043917">
    <property type="entry name" value="DUF5753"/>
</dbReference>
<dbReference type="InterPro" id="IPR001387">
    <property type="entry name" value="Cro/C1-type_HTH"/>
</dbReference>
<dbReference type="Gene3D" id="1.10.260.40">
    <property type="entry name" value="lambda repressor-like DNA-binding domains"/>
    <property type="match status" value="1"/>
</dbReference>
<dbReference type="InterPro" id="IPR010982">
    <property type="entry name" value="Lambda_DNA-bd_dom_sf"/>
</dbReference>
<gene>
    <name evidence="2" type="ORF">SAMN05660733_06352</name>
</gene>
<evidence type="ECO:0000313" key="3">
    <source>
        <dbReference type="Proteomes" id="UP000192840"/>
    </source>
</evidence>
<dbReference type="STRING" id="40571.SAMN05660733_06352"/>
<dbReference type="SUPFAM" id="SSF47413">
    <property type="entry name" value="lambda repressor-like DNA-binding domains"/>
    <property type="match status" value="1"/>
</dbReference>
<protein>
    <submittedName>
        <fullName evidence="2">Helix-turn-helix domain-containing protein</fullName>
    </submittedName>
</protein>
<dbReference type="CDD" id="cd00093">
    <property type="entry name" value="HTH_XRE"/>
    <property type="match status" value="1"/>
</dbReference>
<accession>A0A1W2FHI6</accession>
<dbReference type="RefSeq" id="WP_144065617.1">
    <property type="nucleotide sequence ID" value="NZ_FWYC01000015.1"/>
</dbReference>
<reference evidence="3" key="1">
    <citation type="submission" date="2017-04" db="EMBL/GenBank/DDBJ databases">
        <authorList>
            <person name="Varghese N."/>
            <person name="Submissions S."/>
        </authorList>
    </citation>
    <scope>NUCLEOTIDE SEQUENCE [LARGE SCALE GENOMIC DNA]</scope>
    <source>
        <strain evidence="3">DSM 44073</strain>
    </source>
</reference>
<dbReference type="Pfam" id="PF19054">
    <property type="entry name" value="DUF5753"/>
    <property type="match status" value="1"/>
</dbReference>
<evidence type="ECO:0000259" key="1">
    <source>
        <dbReference type="Pfam" id="PF19054"/>
    </source>
</evidence>
<dbReference type="GO" id="GO:0003677">
    <property type="term" value="F:DNA binding"/>
    <property type="evidence" value="ECO:0007669"/>
    <property type="project" value="InterPro"/>
</dbReference>
<feature type="domain" description="DUF5753" evidence="1">
    <location>
        <begin position="99"/>
        <end position="272"/>
    </location>
</feature>
<sequence>MPKRFSSVVGRSFGDGVRDAIRSTGLTQRQIAELLDWEEAKLSDLVNGKGGVTEVELAMLLGLCRVPAEDARYLLALFRESREKGFLVFPEDGIPDQVRSLIDQERLANKITIWSMNVIPGPLQIPDYIRALIERSVRAKTVNAEEVVAAKTARQGIFHYSRDFIFYVHEQALRLPVGSPKVMQDQLLHLLAMGNRNYITMRVVPSSFGAHAGLSGSFRLLNYEKYEPVVFTETENTSLFVEDKASLTTYVDVLKLLDGQALDAEQSKELITSILA</sequence>
<name>A0A1W2FHI6_9PSEU</name>
<dbReference type="EMBL" id="FWYC01000015">
    <property type="protein sequence ID" value="SMD21397.1"/>
    <property type="molecule type" value="Genomic_DNA"/>
</dbReference>
<keyword evidence="3" id="KW-1185">Reference proteome</keyword>
<dbReference type="Pfam" id="PF13560">
    <property type="entry name" value="HTH_31"/>
    <property type="match status" value="1"/>
</dbReference>
<proteinExistence type="predicted"/>